<gene>
    <name evidence="2" type="ORF">SAMN04490247_0880</name>
</gene>
<dbReference type="OrthoDB" id="9954488at2"/>
<sequence length="65" mass="7453">MLKNDRVNALFKMAGILITYIFTLHGTFSLFAEGWGLLLFAVLTAFTAHTVIRQVQRVIRNERLD</sequence>
<keyword evidence="1" id="KW-0472">Membrane</keyword>
<keyword evidence="1" id="KW-0812">Transmembrane</keyword>
<dbReference type="RefSeq" id="WP_093192435.1">
    <property type="nucleotide sequence ID" value="NZ_FNEV01000002.1"/>
</dbReference>
<organism evidence="2 3">
    <name type="scientific">Salimicrobium halophilum</name>
    <dbReference type="NCBI Taxonomy" id="86666"/>
    <lineage>
        <taxon>Bacteria</taxon>
        <taxon>Bacillati</taxon>
        <taxon>Bacillota</taxon>
        <taxon>Bacilli</taxon>
        <taxon>Bacillales</taxon>
        <taxon>Bacillaceae</taxon>
        <taxon>Salimicrobium</taxon>
    </lineage>
</organism>
<evidence type="ECO:0000313" key="3">
    <source>
        <dbReference type="Proteomes" id="UP000199225"/>
    </source>
</evidence>
<evidence type="ECO:0000256" key="1">
    <source>
        <dbReference type="SAM" id="Phobius"/>
    </source>
</evidence>
<dbReference type="EMBL" id="FNEV01000002">
    <property type="protein sequence ID" value="SDJ12999.1"/>
    <property type="molecule type" value="Genomic_DNA"/>
</dbReference>
<keyword evidence="1" id="KW-1133">Transmembrane helix</keyword>
<name>A0A1G8R7T3_9BACI</name>
<dbReference type="AlphaFoldDB" id="A0A1G8R7T3"/>
<evidence type="ECO:0000313" key="2">
    <source>
        <dbReference type="EMBL" id="SDJ12999.1"/>
    </source>
</evidence>
<proteinExistence type="predicted"/>
<dbReference type="Proteomes" id="UP000199225">
    <property type="component" value="Unassembled WGS sequence"/>
</dbReference>
<feature type="transmembrane region" description="Helical" evidence="1">
    <location>
        <begin position="9"/>
        <end position="28"/>
    </location>
</feature>
<keyword evidence="3" id="KW-1185">Reference proteome</keyword>
<accession>A0A1G8R7T3</accession>
<feature type="transmembrane region" description="Helical" evidence="1">
    <location>
        <begin position="34"/>
        <end position="52"/>
    </location>
</feature>
<protein>
    <submittedName>
        <fullName evidence="2">Uncharacterized protein</fullName>
    </submittedName>
</protein>
<reference evidence="3" key="1">
    <citation type="submission" date="2016-10" db="EMBL/GenBank/DDBJ databases">
        <authorList>
            <person name="Varghese N."/>
            <person name="Submissions S."/>
        </authorList>
    </citation>
    <scope>NUCLEOTIDE SEQUENCE [LARGE SCALE GENOMIC DNA]</scope>
    <source>
        <strain evidence="3">DSM 4771</strain>
    </source>
</reference>